<dbReference type="EMBL" id="GBXM01075042">
    <property type="protein sequence ID" value="JAH33535.1"/>
    <property type="molecule type" value="Transcribed_RNA"/>
</dbReference>
<sequence>MEKASGLIRSLNNLHPAKTPSSCTGSCRNGDTLLQYDWSKGGVFIHYNPTA</sequence>
<accession>A0A0E9RYS7</accession>
<protein>
    <submittedName>
        <fullName evidence="2">Uncharacterized protein</fullName>
    </submittedName>
</protein>
<name>A0A0E9RYS7_ANGAN</name>
<evidence type="ECO:0000256" key="1">
    <source>
        <dbReference type="SAM" id="MobiDB-lite"/>
    </source>
</evidence>
<reference evidence="2" key="1">
    <citation type="submission" date="2014-11" db="EMBL/GenBank/DDBJ databases">
        <authorList>
            <person name="Amaro Gonzalez C."/>
        </authorList>
    </citation>
    <scope>NUCLEOTIDE SEQUENCE</scope>
</reference>
<dbReference type="EMBL" id="GBXM01079725">
    <property type="protein sequence ID" value="JAH28852.1"/>
    <property type="molecule type" value="Transcribed_RNA"/>
</dbReference>
<dbReference type="AlphaFoldDB" id="A0A0E9RYS7"/>
<feature type="region of interest" description="Disordered" evidence="1">
    <location>
        <begin position="1"/>
        <end position="25"/>
    </location>
</feature>
<evidence type="ECO:0000313" key="2">
    <source>
        <dbReference type="EMBL" id="JAH33535.1"/>
    </source>
</evidence>
<reference evidence="2" key="2">
    <citation type="journal article" date="2015" name="Fish Shellfish Immunol.">
        <title>Early steps in the European eel (Anguilla anguilla)-Vibrio vulnificus interaction in the gills: Role of the RtxA13 toxin.</title>
        <authorList>
            <person name="Callol A."/>
            <person name="Pajuelo D."/>
            <person name="Ebbesson L."/>
            <person name="Teles M."/>
            <person name="MacKenzie S."/>
            <person name="Amaro C."/>
        </authorList>
    </citation>
    <scope>NUCLEOTIDE SEQUENCE</scope>
</reference>
<proteinExistence type="predicted"/>
<organism evidence="2">
    <name type="scientific">Anguilla anguilla</name>
    <name type="common">European freshwater eel</name>
    <name type="synonym">Muraena anguilla</name>
    <dbReference type="NCBI Taxonomy" id="7936"/>
    <lineage>
        <taxon>Eukaryota</taxon>
        <taxon>Metazoa</taxon>
        <taxon>Chordata</taxon>
        <taxon>Craniata</taxon>
        <taxon>Vertebrata</taxon>
        <taxon>Euteleostomi</taxon>
        <taxon>Actinopterygii</taxon>
        <taxon>Neopterygii</taxon>
        <taxon>Teleostei</taxon>
        <taxon>Anguilliformes</taxon>
        <taxon>Anguillidae</taxon>
        <taxon>Anguilla</taxon>
    </lineage>
</organism>